<dbReference type="RefSeq" id="WP_087281058.1">
    <property type="nucleotide sequence ID" value="NZ_CP021455.1"/>
</dbReference>
<keyword evidence="2" id="KW-1185">Reference proteome</keyword>
<gene>
    <name evidence="1" type="ORF">CCO03_11125</name>
</gene>
<dbReference type="OrthoDB" id="5297205at2"/>
<dbReference type="PANTHER" id="PTHR43881">
    <property type="entry name" value="GAMMA-GLUTAMYLTRANSPEPTIDASE (AFU_ORTHOLOGUE AFUA_4G13580)"/>
    <property type="match status" value="1"/>
</dbReference>
<dbReference type="InterPro" id="IPR043138">
    <property type="entry name" value="GGT_lsub"/>
</dbReference>
<evidence type="ECO:0000313" key="1">
    <source>
        <dbReference type="EMBL" id="ARU05169.1"/>
    </source>
</evidence>
<dbReference type="GO" id="GO:0016740">
    <property type="term" value="F:transferase activity"/>
    <property type="evidence" value="ECO:0007669"/>
    <property type="project" value="UniProtKB-KW"/>
</dbReference>
<name>A0A1Y0EPC1_9BURK</name>
<sequence>MSQPLPMLARQPVLARNAVACSQPLAAQAGARALMRGGNAIDAALAAAICLTVVEPVMNGIGGDAFALVWDGQALHGLNASGRAPAAWSPERFAGLSAMPRLGWDSVTVPGGVSAWVALSERFGALPFDQLFDDAMRHAREGFPVSPVIARQWAQSVVDLAGQPGFEAFTLADDQGRPRAPRVGELWRLPDQADTLAEIAATRGESFYRGRLAGAMVAWAAQHGGALALADLEGHRPEWVQPIALPFAGHEVHEIPPNGQGLAALMALGLLAHLPHAQTAPGSAARMHLEIEAMRLAFADLHTHVGDPAHMRHTPAELLAPAYLKARAALIDPARAGTHAPGAPPSGGTVYLCTADADGRMVSFIQSNYKGFGSGVVVPGTGIALHNRGIGFVTTPGHVNQVAGGKRPLHSIIPAFVTRGGQPVMAFGVMGGNMQAQGHVQMVLRHLLEGRNPQACSDAPRWRIDDAGQLILEATVPTAVVDGLRELGHRPTVMPADSLDFGSAQLIARLPADQAGTALPVYAAGSDHRRDGLALGV</sequence>
<organism evidence="1 2">
    <name type="scientific">Comamonas serinivorans</name>
    <dbReference type="NCBI Taxonomy" id="1082851"/>
    <lineage>
        <taxon>Bacteria</taxon>
        <taxon>Pseudomonadati</taxon>
        <taxon>Pseudomonadota</taxon>
        <taxon>Betaproteobacteria</taxon>
        <taxon>Burkholderiales</taxon>
        <taxon>Comamonadaceae</taxon>
        <taxon>Comamonas</taxon>
    </lineage>
</organism>
<evidence type="ECO:0000313" key="2">
    <source>
        <dbReference type="Proteomes" id="UP000196138"/>
    </source>
</evidence>
<dbReference type="Gene3D" id="3.60.20.40">
    <property type="match status" value="1"/>
</dbReference>
<dbReference type="PRINTS" id="PR01210">
    <property type="entry name" value="GGTRANSPTASE"/>
</dbReference>
<accession>A0A1Y0EPC1</accession>
<dbReference type="InterPro" id="IPR029055">
    <property type="entry name" value="Ntn_hydrolases_N"/>
</dbReference>
<dbReference type="EMBL" id="CP021455">
    <property type="protein sequence ID" value="ARU05169.1"/>
    <property type="molecule type" value="Genomic_DNA"/>
</dbReference>
<dbReference type="Gene3D" id="1.10.246.130">
    <property type="match status" value="1"/>
</dbReference>
<dbReference type="InterPro" id="IPR052896">
    <property type="entry name" value="GGT-like_enzyme"/>
</dbReference>
<dbReference type="SUPFAM" id="SSF56235">
    <property type="entry name" value="N-terminal nucleophile aminohydrolases (Ntn hydrolases)"/>
    <property type="match status" value="1"/>
</dbReference>
<protein>
    <submittedName>
        <fullName evidence="1">Gamma-glutamyltransferase</fullName>
    </submittedName>
</protein>
<reference evidence="1 2" key="1">
    <citation type="submission" date="2017-05" db="EMBL/GenBank/DDBJ databases">
        <authorList>
            <person name="Song R."/>
            <person name="Chenine A.L."/>
            <person name="Ruprecht R.M."/>
        </authorList>
    </citation>
    <scope>NUCLEOTIDE SEQUENCE [LARGE SCALE GENOMIC DNA]</scope>
    <source>
        <strain evidence="1 2">DSM 26136</strain>
    </source>
</reference>
<dbReference type="AlphaFoldDB" id="A0A1Y0EPC1"/>
<keyword evidence="1" id="KW-0808">Transferase</keyword>
<dbReference type="PANTHER" id="PTHR43881:SF1">
    <property type="entry name" value="GAMMA-GLUTAMYLTRANSPEPTIDASE (AFU_ORTHOLOGUE AFUA_4G13580)"/>
    <property type="match status" value="1"/>
</dbReference>
<dbReference type="InterPro" id="IPR043137">
    <property type="entry name" value="GGT_ssub_C"/>
</dbReference>
<dbReference type="Pfam" id="PF01019">
    <property type="entry name" value="G_glu_transpept"/>
    <property type="match status" value="1"/>
</dbReference>
<proteinExistence type="predicted"/>
<dbReference type="KEGG" id="cser:CCO03_11125"/>
<dbReference type="Proteomes" id="UP000196138">
    <property type="component" value="Chromosome"/>
</dbReference>